<evidence type="ECO:0000256" key="1">
    <source>
        <dbReference type="SAM" id="MobiDB-lite"/>
    </source>
</evidence>
<proteinExistence type="predicted"/>
<dbReference type="EMBL" id="CP053452">
    <property type="protein sequence ID" value="QJX01249.1"/>
    <property type="molecule type" value="Genomic_DNA"/>
</dbReference>
<dbReference type="KEGG" id="ftj:FTUN_8888"/>
<organism evidence="3 4">
    <name type="scientific">Frigoriglobus tundricola</name>
    <dbReference type="NCBI Taxonomy" id="2774151"/>
    <lineage>
        <taxon>Bacteria</taxon>
        <taxon>Pseudomonadati</taxon>
        <taxon>Planctomycetota</taxon>
        <taxon>Planctomycetia</taxon>
        <taxon>Gemmatales</taxon>
        <taxon>Gemmataceae</taxon>
        <taxon>Frigoriglobus</taxon>
    </lineage>
</organism>
<dbReference type="AlphaFoldDB" id="A0A6M5Z4T8"/>
<dbReference type="GO" id="GO:0005524">
    <property type="term" value="F:ATP binding"/>
    <property type="evidence" value="ECO:0007669"/>
    <property type="project" value="InterPro"/>
</dbReference>
<dbReference type="RefSeq" id="WP_171475834.1">
    <property type="nucleotide sequence ID" value="NZ_CP053452.2"/>
</dbReference>
<feature type="region of interest" description="Disordered" evidence="1">
    <location>
        <begin position="27"/>
        <end position="46"/>
    </location>
</feature>
<evidence type="ECO:0000313" key="3">
    <source>
        <dbReference type="EMBL" id="QJX01249.1"/>
    </source>
</evidence>
<dbReference type="GO" id="GO:0003678">
    <property type="term" value="F:DNA helicase activity"/>
    <property type="evidence" value="ECO:0007669"/>
    <property type="project" value="InterPro"/>
</dbReference>
<dbReference type="Gene3D" id="3.40.50.300">
    <property type="entry name" value="P-loop containing nucleotide triphosphate hydrolases"/>
    <property type="match status" value="1"/>
</dbReference>
<reference evidence="4" key="1">
    <citation type="submission" date="2020-05" db="EMBL/GenBank/DDBJ databases">
        <title>Frigoriglobus tundricola gen. nov., sp. nov., a psychrotolerant cellulolytic planctomycete of the family Gemmataceae with two divergent copies of 16S rRNA gene.</title>
        <authorList>
            <person name="Kulichevskaya I.S."/>
            <person name="Ivanova A.A."/>
            <person name="Naumoff D.G."/>
            <person name="Beletsky A.V."/>
            <person name="Rijpstra W.I.C."/>
            <person name="Sinninghe Damste J.S."/>
            <person name="Mardanov A.V."/>
            <person name="Ravin N.V."/>
            <person name="Dedysh S.N."/>
        </authorList>
    </citation>
    <scope>NUCLEOTIDE SEQUENCE [LARGE SCALE GENOMIC DNA]</scope>
    <source>
        <strain evidence="4">PL17</strain>
    </source>
</reference>
<dbReference type="Pfam" id="PF03796">
    <property type="entry name" value="DnaB_C"/>
    <property type="match status" value="1"/>
</dbReference>
<dbReference type="InterPro" id="IPR007694">
    <property type="entry name" value="DNA_helicase_DnaB-like_C"/>
</dbReference>
<evidence type="ECO:0000313" key="4">
    <source>
        <dbReference type="Proteomes" id="UP000503447"/>
    </source>
</evidence>
<dbReference type="Proteomes" id="UP000503447">
    <property type="component" value="Chromosome"/>
</dbReference>
<dbReference type="PANTHER" id="PTHR30153:SF2">
    <property type="entry name" value="REPLICATIVE DNA HELICASE"/>
    <property type="match status" value="1"/>
</dbReference>
<dbReference type="SUPFAM" id="SSF52540">
    <property type="entry name" value="P-loop containing nucleoside triphosphate hydrolases"/>
    <property type="match status" value="1"/>
</dbReference>
<evidence type="ECO:0000259" key="2">
    <source>
        <dbReference type="PROSITE" id="PS51199"/>
    </source>
</evidence>
<dbReference type="PANTHER" id="PTHR30153">
    <property type="entry name" value="REPLICATIVE DNA HELICASE DNAB"/>
    <property type="match status" value="1"/>
</dbReference>
<dbReference type="PROSITE" id="PS51199">
    <property type="entry name" value="SF4_HELICASE"/>
    <property type="match status" value="1"/>
</dbReference>
<name>A0A6M5Z4T8_9BACT</name>
<protein>
    <recommendedName>
        <fullName evidence="2">SF4 helicase domain-containing protein</fullName>
    </recommendedName>
</protein>
<dbReference type="GO" id="GO:0006260">
    <property type="term" value="P:DNA replication"/>
    <property type="evidence" value="ECO:0007669"/>
    <property type="project" value="InterPro"/>
</dbReference>
<dbReference type="InterPro" id="IPR027417">
    <property type="entry name" value="P-loop_NTPase"/>
</dbReference>
<keyword evidence="4" id="KW-1185">Reference proteome</keyword>
<feature type="domain" description="SF4 helicase" evidence="2">
    <location>
        <begin position="324"/>
        <end position="590"/>
    </location>
</feature>
<accession>A0A6M5Z4T8</accession>
<dbReference type="GO" id="GO:0005829">
    <property type="term" value="C:cytosol"/>
    <property type="evidence" value="ECO:0007669"/>
    <property type="project" value="TreeGrafter"/>
</dbReference>
<gene>
    <name evidence="3" type="ORF">FTUN_8888</name>
</gene>
<sequence>MSFANIPAALRERSQWVLWKNVTRDGEPTKVPVRPDGGAAKSTDPSTWSSFEQARAAFDPARHAGLGFVFSEADPFVGIDLDGCRDPETGRVAEWAREIITKFGTYAEVSPSRTGVKLFARGKSPFDRGRKFALPEAERLTEKSPAIEVYSHGRYFAVTGQRVVGPTEPTEAPEALAWLKEKLSPAVPPPAIPAPDFHSPAAVLDRARKYLAKVPPAVSGQGGHNATYRAACVLVLGFELSDTDATALLLEWNTNCQPPWSQKDIERKVREAKKASGERGYLRNVPLANWDTVRVPAYKAPEPKSAPRTTTLAAAADRFIEGLKSGPPPLVGTSVPELDYALGGGLAFGEMVIFGGRPSHAKSAVALQAAHHWTRKSTPHSGPCVIISEEMSALALGKRTMQHISDVGQTRWPTAVEQLRSELQNYTAARHDTFVVESCGTAAAAVEAIERHVAEHGCKFAIVDYAQLLKSPGNNRYEQVTNTSIALRQLVSRTQIVLLVLAQLGRGIEQRSGQFEPMMSDLKETGQFEQDADVIAFLCWPHRLDSKEPMERYQFYVMKCRERGIRRSIVEALFVPDRQMVRDRSSADAERSDSDGSL</sequence>